<keyword evidence="4" id="KW-0663">Pyridoxal phosphate</keyword>
<dbReference type="GO" id="GO:0030170">
    <property type="term" value="F:pyridoxal phosphate binding"/>
    <property type="evidence" value="ECO:0007669"/>
    <property type="project" value="InterPro"/>
</dbReference>
<proteinExistence type="predicted"/>
<dbReference type="GO" id="GO:0005739">
    <property type="term" value="C:mitochondrion"/>
    <property type="evidence" value="ECO:0007669"/>
    <property type="project" value="UniProtKB-SubCell"/>
</dbReference>
<dbReference type="SUPFAM" id="SSF52540">
    <property type="entry name" value="P-loop containing nucleoside triphosphate hydrolases"/>
    <property type="match status" value="1"/>
</dbReference>
<dbReference type="InterPro" id="IPR015422">
    <property type="entry name" value="PyrdxlP-dep_Trfase_small"/>
</dbReference>
<dbReference type="GO" id="GO:0004141">
    <property type="term" value="F:dethiobiotin synthase activity"/>
    <property type="evidence" value="ECO:0007669"/>
    <property type="project" value="TreeGrafter"/>
</dbReference>
<evidence type="ECO:0000256" key="1">
    <source>
        <dbReference type="ARBA" id="ARBA00004173"/>
    </source>
</evidence>
<dbReference type="InterPro" id="IPR049704">
    <property type="entry name" value="Aminotrans_3_PPA_site"/>
</dbReference>
<dbReference type="GO" id="GO:0009102">
    <property type="term" value="P:biotin biosynthetic process"/>
    <property type="evidence" value="ECO:0007669"/>
    <property type="project" value="TreeGrafter"/>
</dbReference>
<gene>
    <name evidence="5" type="ORF">RMAR00112_LOCUS1098</name>
</gene>
<evidence type="ECO:0000256" key="4">
    <source>
        <dbReference type="ARBA" id="ARBA00022898"/>
    </source>
</evidence>
<dbReference type="Gene3D" id="3.90.1150.10">
    <property type="entry name" value="Aspartate Aminotransferase, domain 1"/>
    <property type="match status" value="1"/>
</dbReference>
<dbReference type="Gene3D" id="3.40.50.300">
    <property type="entry name" value="P-loop containing nucleotide triphosphate hydrolases"/>
    <property type="match status" value="1"/>
</dbReference>
<dbReference type="PANTHER" id="PTHR42684">
    <property type="entry name" value="ADENOSYLMETHIONINE-8-AMINO-7-OXONONANOATE AMINOTRANSFERASE"/>
    <property type="match status" value="1"/>
</dbReference>
<reference evidence="5" key="1">
    <citation type="submission" date="2021-01" db="EMBL/GenBank/DDBJ databases">
        <authorList>
            <person name="Corre E."/>
            <person name="Pelletier E."/>
            <person name="Niang G."/>
            <person name="Scheremetjew M."/>
            <person name="Finn R."/>
            <person name="Kale V."/>
            <person name="Holt S."/>
            <person name="Cochrane G."/>
            <person name="Meng A."/>
            <person name="Brown T."/>
            <person name="Cohen L."/>
        </authorList>
    </citation>
    <scope>NUCLEOTIDE SEQUENCE</scope>
    <source>
        <strain evidence="5">CCMP 769</strain>
    </source>
</reference>
<dbReference type="GO" id="GO:0004015">
    <property type="term" value="F:adenosylmethionine-8-amino-7-oxononanoate transaminase activity"/>
    <property type="evidence" value="ECO:0007669"/>
    <property type="project" value="TreeGrafter"/>
</dbReference>
<keyword evidence="2" id="KW-0032">Aminotransferase</keyword>
<comment type="subcellular location">
    <subcellularLocation>
        <location evidence="1">Mitochondrion</location>
    </subcellularLocation>
</comment>
<dbReference type="InterPro" id="IPR015421">
    <property type="entry name" value="PyrdxlP-dep_Trfase_major"/>
</dbReference>
<dbReference type="SUPFAM" id="SSF53383">
    <property type="entry name" value="PLP-dependent transferases"/>
    <property type="match status" value="1"/>
</dbReference>
<evidence type="ECO:0000256" key="2">
    <source>
        <dbReference type="ARBA" id="ARBA00022576"/>
    </source>
</evidence>
<accession>A0A7S2ZA36</accession>
<organism evidence="5">
    <name type="scientific">Rhodosorus marinus</name>
    <dbReference type="NCBI Taxonomy" id="101924"/>
    <lineage>
        <taxon>Eukaryota</taxon>
        <taxon>Rhodophyta</taxon>
        <taxon>Stylonematophyceae</taxon>
        <taxon>Stylonematales</taxon>
        <taxon>Stylonemataceae</taxon>
        <taxon>Rhodosorus</taxon>
    </lineage>
</organism>
<dbReference type="Gene3D" id="3.40.640.10">
    <property type="entry name" value="Type I PLP-dependent aspartate aminotransferase-like (Major domain)"/>
    <property type="match status" value="1"/>
</dbReference>
<dbReference type="PANTHER" id="PTHR42684:SF3">
    <property type="entry name" value="ADENOSYLMETHIONINE-8-AMINO-7-OXONONANOATE AMINOTRANSFERASE"/>
    <property type="match status" value="1"/>
</dbReference>
<keyword evidence="3" id="KW-0808">Transferase</keyword>
<dbReference type="AlphaFoldDB" id="A0A7S2ZA36"/>
<dbReference type="CDD" id="cd03109">
    <property type="entry name" value="DTBS"/>
    <property type="match status" value="1"/>
</dbReference>
<sequence length="726" mass="79177">MPGVRLPGLGAFQVWGSSTDVGKTLLSAGLAANSGKYLRNLRYIKPVQTGYPSDDDSLFVKRHAKPQRDVDVKVLLGYRDPVSPHRAVEASKAIKDSKLVQLVRDEIGRTSDSSISLVETAGGVLSPAPSGSLQADVYRPLRMTAVLVGSGRLGGISETLSAYESLLIRGYDVPIVFVFGTEHENHKAIDKAVDAKVFVAPSPPPMTEPLTKFFEEKRLREAFSSTCEAIASHMNSAESRLTTLSKEAMDHIWWPFTQHTTTKNVTCIDSAFGDDFTVATTDPKGKVNLSTQFDACSSWWTNGLGHGNPKLALEAAKGASRYGHVLFPEVAHQPAVDLTNLLLDSVGSTWADRVFFTDNGSTAVEAGLKMILRKRANDLYGRRDEYPWTNMKVIALEESYHGDTLGVMDCSPRSVFNATQTPWYKPNGIFLDPPTVSMRHSEWIVQGDEVLEKHGEREDLFAMEKRLTSSLAEDYRKQIRGVLASEEPETIGGLLMEPVLQGAGGMRFIDPLYQRVLADECQRNGIPVMVDEVFTGLWRLGAPSASQMLGIKPDVAAFAKLLTGGLLPLSVTLASDEIFKVFEGKKKEEALLHGHSYTAHPIGCQVAVHALQEYSKRFSGSGQPPQYWDNQMCKDISSMPNVSGVVHLGTVLAVRLAGSGSGYTATGSVGVTRALREKGVYARPLGNTVYLMCSPVTEVQKCNELTSELKETLSHVLEGREPAMAA</sequence>
<dbReference type="InterPro" id="IPR015424">
    <property type="entry name" value="PyrdxlP-dep_Trfase"/>
</dbReference>
<protein>
    <submittedName>
        <fullName evidence="5">Uncharacterized protein</fullName>
    </submittedName>
</protein>
<dbReference type="EMBL" id="HBHW01001328">
    <property type="protein sequence ID" value="CAE0033158.1"/>
    <property type="molecule type" value="Transcribed_RNA"/>
</dbReference>
<evidence type="ECO:0000256" key="3">
    <source>
        <dbReference type="ARBA" id="ARBA00022679"/>
    </source>
</evidence>
<dbReference type="Pfam" id="PF13500">
    <property type="entry name" value="AAA_26"/>
    <property type="match status" value="1"/>
</dbReference>
<evidence type="ECO:0000313" key="5">
    <source>
        <dbReference type="EMBL" id="CAE0033158.1"/>
    </source>
</evidence>
<dbReference type="InterPro" id="IPR027417">
    <property type="entry name" value="P-loop_NTPase"/>
</dbReference>
<dbReference type="Pfam" id="PF00202">
    <property type="entry name" value="Aminotran_3"/>
    <property type="match status" value="1"/>
</dbReference>
<name>A0A7S2ZA36_9RHOD</name>
<dbReference type="InterPro" id="IPR005814">
    <property type="entry name" value="Aminotrans_3"/>
</dbReference>
<dbReference type="PROSITE" id="PS00600">
    <property type="entry name" value="AA_TRANSFER_CLASS_3"/>
    <property type="match status" value="1"/>
</dbReference>